<dbReference type="Pfam" id="PF13913">
    <property type="entry name" value="zf-C2HC_2"/>
    <property type="match status" value="2"/>
</dbReference>
<feature type="compositionally biased region" description="Polar residues" evidence="7">
    <location>
        <begin position="176"/>
        <end position="202"/>
    </location>
</feature>
<evidence type="ECO:0000313" key="9">
    <source>
        <dbReference type="EMBL" id="OAJ36782.1"/>
    </source>
</evidence>
<dbReference type="GO" id="GO:0008270">
    <property type="term" value="F:zinc ion binding"/>
    <property type="evidence" value="ECO:0007669"/>
    <property type="project" value="UniProtKB-KW"/>
</dbReference>
<dbReference type="PROSITE" id="PS52027">
    <property type="entry name" value="ZF_C2HC_C3H"/>
    <property type="match status" value="1"/>
</dbReference>
<feature type="region of interest" description="Disordered" evidence="7">
    <location>
        <begin position="92"/>
        <end position="129"/>
    </location>
</feature>
<feature type="domain" description="C2HC/C3H-type" evidence="8">
    <location>
        <begin position="305"/>
        <end position="334"/>
    </location>
</feature>
<dbReference type="InterPro" id="IPR049899">
    <property type="entry name" value="Znf_C2HC_C3H"/>
</dbReference>
<dbReference type="InterPro" id="IPR026104">
    <property type="entry name" value="ZNF_C2HC_dom_1C"/>
</dbReference>
<dbReference type="Gene3D" id="3.30.160.60">
    <property type="entry name" value="Classic Zinc Finger"/>
    <property type="match status" value="1"/>
</dbReference>
<evidence type="ECO:0000259" key="8">
    <source>
        <dbReference type="PROSITE" id="PS52027"/>
    </source>
</evidence>
<dbReference type="VEuPathDB" id="FungiDB:BDEG_20917"/>
<name>A0A177WAN8_BATDL</name>
<dbReference type="OrthoDB" id="10255185at2759"/>
<gene>
    <name evidence="9" type="ORF">BDEG_20917</name>
</gene>
<accession>A0A177WAN8</accession>
<evidence type="ECO:0000256" key="4">
    <source>
        <dbReference type="ARBA" id="ARBA00022833"/>
    </source>
</evidence>
<dbReference type="AlphaFoldDB" id="A0A177WAN8"/>
<dbReference type="EMBL" id="DS022300">
    <property type="protein sequence ID" value="OAJ36782.1"/>
    <property type="molecule type" value="Genomic_DNA"/>
</dbReference>
<keyword evidence="5" id="KW-0175">Coiled coil</keyword>
<keyword evidence="4" id="KW-0862">Zinc</keyword>
<dbReference type="Proteomes" id="UP000077115">
    <property type="component" value="Unassembled WGS sequence"/>
</dbReference>
<dbReference type="eggNOG" id="KOG3940">
    <property type="taxonomic scope" value="Eukaryota"/>
</dbReference>
<keyword evidence="2" id="KW-0479">Metal-binding</keyword>
<evidence type="ECO:0000256" key="3">
    <source>
        <dbReference type="ARBA" id="ARBA00022771"/>
    </source>
</evidence>
<evidence type="ECO:0000256" key="2">
    <source>
        <dbReference type="ARBA" id="ARBA00022723"/>
    </source>
</evidence>
<dbReference type="PANTHER" id="PTHR14649">
    <property type="entry name" value="ZINC FINGER C2HC DOMAIN-CONTAINING PROTEIN 1C"/>
    <property type="match status" value="1"/>
</dbReference>
<evidence type="ECO:0000256" key="7">
    <source>
        <dbReference type="SAM" id="MobiDB-lite"/>
    </source>
</evidence>
<reference evidence="9 10" key="2">
    <citation type="submission" date="2016-05" db="EMBL/GenBank/DDBJ databases">
        <title>Lineage-specific infection strategies underlie the spectrum of fungal disease in amphibians.</title>
        <authorList>
            <person name="Cuomo C.A."/>
            <person name="Farrer R.A."/>
            <person name="James T."/>
            <person name="Longcore J."/>
            <person name="Birren B."/>
        </authorList>
    </citation>
    <scope>NUCLEOTIDE SEQUENCE [LARGE SCALE GENOMIC DNA]</scope>
    <source>
        <strain evidence="9 10">JEL423</strain>
    </source>
</reference>
<evidence type="ECO:0000256" key="6">
    <source>
        <dbReference type="PROSITE-ProRule" id="PRU01371"/>
    </source>
</evidence>
<feature type="region of interest" description="Disordered" evidence="7">
    <location>
        <begin position="145"/>
        <end position="202"/>
    </location>
</feature>
<sequence length="462" mass="52492">MYATVIPSRIPESVLNETQTKHMGKPARPLMSFVPSLLPRPVDSREQYIQRLQQRIHDMQSTKPNQHQTLYRLQEKQKQQIYLHPVFQSNLQQPDQVSGQQGYATITQRRGRNTSQVNASNTSALETTNPSTCFERNAYTYGSSRENVNTQSSMGDIPHKQPSKATPPRLPALIKQQHQIQRPYSSKVPVTTTPLNSSTCEPQSRIRLNHDRRDVDHEVCQNNPIPTRPQQQKSLKQSVEKHTMHQHSFKSAPSAHYKFTNSVIQPIQLGSIVSNEPLVGKDRHIQPMKHDTEQATFPEYMEIGPTQQCVHCTRSFTSDRIDKHMESCKKLSQGQIRRKVFDPTVMRTRGTEAEVFLKQKSVKKNVLGIAKGAFAMDETSQSDNTSNWRVKHEQFRQSLIEARMVSKFLAKGGKAKDLPPTAPAVNTGKPCPSCGRKFAEASWERHTGICVNLKHGPPKRKK</sequence>
<reference evidence="9 10" key="1">
    <citation type="submission" date="2006-10" db="EMBL/GenBank/DDBJ databases">
        <title>The Genome Sequence of Batrachochytrium dendrobatidis JEL423.</title>
        <authorList>
            <consortium name="The Broad Institute Genome Sequencing Platform"/>
            <person name="Birren B."/>
            <person name="Lander E."/>
            <person name="Galagan J."/>
            <person name="Cuomo C."/>
            <person name="Devon K."/>
            <person name="Jaffe D."/>
            <person name="Butler J."/>
            <person name="Alvarez P."/>
            <person name="Gnerre S."/>
            <person name="Grabherr M."/>
            <person name="Kleber M."/>
            <person name="Mauceli E."/>
            <person name="Brockman W."/>
            <person name="Young S."/>
            <person name="LaButti K."/>
            <person name="Sykes S."/>
            <person name="DeCaprio D."/>
            <person name="Crawford M."/>
            <person name="Koehrsen M."/>
            <person name="Engels R."/>
            <person name="Montgomery P."/>
            <person name="Pearson M."/>
            <person name="Howarth C."/>
            <person name="Larson L."/>
            <person name="White J."/>
            <person name="O'Leary S."/>
            <person name="Kodira C."/>
            <person name="Zeng Q."/>
            <person name="Yandava C."/>
            <person name="Alvarado L."/>
            <person name="Longcore J."/>
            <person name="James T."/>
        </authorList>
    </citation>
    <scope>NUCLEOTIDE SEQUENCE [LARGE SCALE GENOMIC DNA]</scope>
    <source>
        <strain evidence="9 10">JEL423</strain>
    </source>
</reference>
<evidence type="ECO:0000313" key="10">
    <source>
        <dbReference type="Proteomes" id="UP000077115"/>
    </source>
</evidence>
<evidence type="ECO:0000256" key="1">
    <source>
        <dbReference type="ARBA" id="ARBA00010843"/>
    </source>
</evidence>
<comment type="similarity">
    <text evidence="1">Belongs to the ZC2HC1 family.</text>
</comment>
<dbReference type="PANTHER" id="PTHR14649:SF1">
    <property type="entry name" value="ZINC FINGER C2HC DOMAIN-CONTAINING PROTEIN 1C"/>
    <property type="match status" value="1"/>
</dbReference>
<proteinExistence type="inferred from homology"/>
<protein>
    <recommendedName>
        <fullName evidence="8">C2HC/C3H-type domain-containing protein</fullName>
    </recommendedName>
</protein>
<keyword evidence="3 6" id="KW-0863">Zinc-finger</keyword>
<feature type="compositionally biased region" description="Polar residues" evidence="7">
    <location>
        <begin position="145"/>
        <end position="154"/>
    </location>
</feature>
<organism evidence="9 10">
    <name type="scientific">Batrachochytrium dendrobatidis (strain JEL423)</name>
    <dbReference type="NCBI Taxonomy" id="403673"/>
    <lineage>
        <taxon>Eukaryota</taxon>
        <taxon>Fungi</taxon>
        <taxon>Fungi incertae sedis</taxon>
        <taxon>Chytridiomycota</taxon>
        <taxon>Chytridiomycota incertae sedis</taxon>
        <taxon>Chytridiomycetes</taxon>
        <taxon>Rhizophydiales</taxon>
        <taxon>Rhizophydiales incertae sedis</taxon>
        <taxon>Batrachochytrium</taxon>
    </lineage>
</organism>
<evidence type="ECO:0000256" key="5">
    <source>
        <dbReference type="ARBA" id="ARBA00023054"/>
    </source>
</evidence>